<dbReference type="STRING" id="933084.A0A067Q423"/>
<organism evidence="3 4">
    <name type="scientific">Jaapia argillacea MUCL 33604</name>
    <dbReference type="NCBI Taxonomy" id="933084"/>
    <lineage>
        <taxon>Eukaryota</taxon>
        <taxon>Fungi</taxon>
        <taxon>Dikarya</taxon>
        <taxon>Basidiomycota</taxon>
        <taxon>Agaricomycotina</taxon>
        <taxon>Agaricomycetes</taxon>
        <taxon>Agaricomycetidae</taxon>
        <taxon>Jaapiales</taxon>
        <taxon>Jaapiaceae</taxon>
        <taxon>Jaapia</taxon>
    </lineage>
</organism>
<feature type="compositionally biased region" description="Basic residues" evidence="1">
    <location>
        <begin position="1"/>
        <end position="11"/>
    </location>
</feature>
<dbReference type="InterPro" id="IPR036047">
    <property type="entry name" value="F-box-like_dom_sf"/>
</dbReference>
<dbReference type="HOGENOM" id="CLU_010790_0_0_1"/>
<feature type="region of interest" description="Disordered" evidence="1">
    <location>
        <begin position="1"/>
        <end position="72"/>
    </location>
</feature>
<dbReference type="InParanoid" id="A0A067Q423"/>
<accession>A0A067Q423</accession>
<sequence>MESRRSTRAKGKATANANTSADLPGVQDDSYVEPAESDELPPPKKRRKPSTKTPKSKLKSETVNSSRSRKGKLRHLPEMPLDILFEVFGHLRPIDLLNLSRTTKALRNILMRRSAITLWKSSLRSVESLPECPPDLTEPQYAHLAFDPHCHFCYALCSQNIYWACRLRVCKACISEHFIESREVEALFPNVADKYNWATTLLPSIRIPSRRSWERRLSPRKQADSVAQTLKELINDSERLNAFVIERANFVVSLNNHAGECERWYAEVGDLRSQELADIRRRRKEAILKRLEGLGWGDDISKMNKQDHETFSRQHSVKQTRDLTDRIWLNIKDGIIEFMQDLKEKRLNRERRERIHLRQKVVKTLLDQYSRTRPYEEIHPGLADVCLMEDFKKVIDLPEDAEVTEASFGECHVLFIFDHLTCRTFVSILTSSIKISV</sequence>
<dbReference type="PROSITE" id="PS50181">
    <property type="entry name" value="FBOX"/>
    <property type="match status" value="1"/>
</dbReference>
<protein>
    <recommendedName>
        <fullName evidence="2">F-box domain-containing protein</fullName>
    </recommendedName>
</protein>
<dbReference type="InterPro" id="IPR001810">
    <property type="entry name" value="F-box_dom"/>
</dbReference>
<dbReference type="SUPFAM" id="SSF81383">
    <property type="entry name" value="F-box domain"/>
    <property type="match status" value="1"/>
</dbReference>
<dbReference type="AlphaFoldDB" id="A0A067Q423"/>
<dbReference type="CDD" id="cd09917">
    <property type="entry name" value="F-box_SF"/>
    <property type="match status" value="1"/>
</dbReference>
<dbReference type="OrthoDB" id="2322499at2759"/>
<evidence type="ECO:0000259" key="2">
    <source>
        <dbReference type="PROSITE" id="PS50181"/>
    </source>
</evidence>
<dbReference type="SMART" id="SM00256">
    <property type="entry name" value="FBOX"/>
    <property type="match status" value="1"/>
</dbReference>
<evidence type="ECO:0000313" key="3">
    <source>
        <dbReference type="EMBL" id="KDQ60885.1"/>
    </source>
</evidence>
<feature type="compositionally biased region" description="Basic residues" evidence="1">
    <location>
        <begin position="43"/>
        <end position="57"/>
    </location>
</feature>
<gene>
    <name evidence="3" type="ORF">JAAARDRAFT_77035</name>
</gene>
<dbReference type="EMBL" id="KL197713">
    <property type="protein sequence ID" value="KDQ60885.1"/>
    <property type="molecule type" value="Genomic_DNA"/>
</dbReference>
<dbReference type="Proteomes" id="UP000027265">
    <property type="component" value="Unassembled WGS sequence"/>
</dbReference>
<feature type="domain" description="F-box" evidence="2">
    <location>
        <begin position="73"/>
        <end position="122"/>
    </location>
</feature>
<proteinExistence type="predicted"/>
<dbReference type="Pfam" id="PF00646">
    <property type="entry name" value="F-box"/>
    <property type="match status" value="1"/>
</dbReference>
<reference evidence="4" key="1">
    <citation type="journal article" date="2014" name="Proc. Natl. Acad. Sci. U.S.A.">
        <title>Extensive sampling of basidiomycete genomes demonstrates inadequacy of the white-rot/brown-rot paradigm for wood decay fungi.</title>
        <authorList>
            <person name="Riley R."/>
            <person name="Salamov A.A."/>
            <person name="Brown D.W."/>
            <person name="Nagy L.G."/>
            <person name="Floudas D."/>
            <person name="Held B.W."/>
            <person name="Levasseur A."/>
            <person name="Lombard V."/>
            <person name="Morin E."/>
            <person name="Otillar R."/>
            <person name="Lindquist E.A."/>
            <person name="Sun H."/>
            <person name="LaButti K.M."/>
            <person name="Schmutz J."/>
            <person name="Jabbour D."/>
            <person name="Luo H."/>
            <person name="Baker S.E."/>
            <person name="Pisabarro A.G."/>
            <person name="Walton J.D."/>
            <person name="Blanchette R.A."/>
            <person name="Henrissat B."/>
            <person name="Martin F."/>
            <person name="Cullen D."/>
            <person name="Hibbett D.S."/>
            <person name="Grigoriev I.V."/>
        </authorList>
    </citation>
    <scope>NUCLEOTIDE SEQUENCE [LARGE SCALE GENOMIC DNA]</scope>
    <source>
        <strain evidence="4">MUCL 33604</strain>
    </source>
</reference>
<keyword evidence="4" id="KW-1185">Reference proteome</keyword>
<name>A0A067Q423_9AGAM</name>
<evidence type="ECO:0000256" key="1">
    <source>
        <dbReference type="SAM" id="MobiDB-lite"/>
    </source>
</evidence>
<evidence type="ECO:0000313" key="4">
    <source>
        <dbReference type="Proteomes" id="UP000027265"/>
    </source>
</evidence>